<comment type="similarity">
    <text evidence="6">Belongs to the PTH family.</text>
</comment>
<comment type="function">
    <text evidence="6">Catalyzes the release of premature peptidyl moieties from peptidyl-tRNA molecules trapped in stalled 50S ribosomal subunits, and thus maintains levels of free tRNAs and 50S ribosomes.</text>
</comment>
<dbReference type="GO" id="GO:0072344">
    <property type="term" value="P:rescue of stalled ribosome"/>
    <property type="evidence" value="ECO:0007669"/>
    <property type="project" value="UniProtKB-UniRule"/>
</dbReference>
<dbReference type="EMBL" id="CP036271">
    <property type="protein sequence ID" value="QDT57506.1"/>
    <property type="molecule type" value="Genomic_DNA"/>
</dbReference>
<dbReference type="NCBIfam" id="TIGR00447">
    <property type="entry name" value="pth"/>
    <property type="match status" value="1"/>
</dbReference>
<keyword evidence="6" id="KW-0963">Cytoplasm</keyword>
<comment type="caution">
    <text evidence="6">Lacks conserved residue(s) required for the propagation of feature annotation.</text>
</comment>
<keyword evidence="3 6" id="KW-0378">Hydrolase</keyword>
<comment type="catalytic activity">
    <reaction evidence="6">
        <text>an N-acyl-L-alpha-aminoacyl-tRNA + H2O = an N-acyl-L-amino acid + a tRNA + H(+)</text>
        <dbReference type="Rhea" id="RHEA:54448"/>
        <dbReference type="Rhea" id="RHEA-COMP:10123"/>
        <dbReference type="Rhea" id="RHEA-COMP:13883"/>
        <dbReference type="ChEBI" id="CHEBI:15377"/>
        <dbReference type="ChEBI" id="CHEBI:15378"/>
        <dbReference type="ChEBI" id="CHEBI:59874"/>
        <dbReference type="ChEBI" id="CHEBI:78442"/>
        <dbReference type="ChEBI" id="CHEBI:138191"/>
        <dbReference type="EC" id="3.1.1.29"/>
    </reaction>
</comment>
<dbReference type="InterPro" id="IPR036416">
    <property type="entry name" value="Pept_tRNA_hydro_sf"/>
</dbReference>
<dbReference type="InterPro" id="IPR001328">
    <property type="entry name" value="Pept_tRNA_hydro"/>
</dbReference>
<feature type="site" description="Discriminates between blocked and unblocked aminoacyl-tRNA" evidence="6">
    <location>
        <position position="9"/>
    </location>
</feature>
<feature type="active site" description="Proton acceptor" evidence="6">
    <location>
        <position position="19"/>
    </location>
</feature>
<comment type="subcellular location">
    <subcellularLocation>
        <location evidence="6">Cytoplasm</location>
    </subcellularLocation>
</comment>
<evidence type="ECO:0000256" key="5">
    <source>
        <dbReference type="ARBA" id="ARBA00050038"/>
    </source>
</evidence>
<comment type="subunit">
    <text evidence="6">Monomer.</text>
</comment>
<dbReference type="HAMAP" id="MF_00083">
    <property type="entry name" value="Pept_tRNA_hydro_bact"/>
    <property type="match status" value="1"/>
</dbReference>
<dbReference type="FunFam" id="3.40.50.1470:FF:000001">
    <property type="entry name" value="Peptidyl-tRNA hydrolase"/>
    <property type="match status" value="1"/>
</dbReference>
<dbReference type="OrthoDB" id="9800507at2"/>
<evidence type="ECO:0000256" key="6">
    <source>
        <dbReference type="HAMAP-Rule" id="MF_00083"/>
    </source>
</evidence>
<comment type="function">
    <text evidence="6">Hydrolyzes ribosome-free peptidyl-tRNAs (with 1 or more amino acids incorporated), which drop off the ribosome during protein synthesis, or as a result of ribosome stalling.</text>
</comment>
<keyword evidence="2 6" id="KW-0820">tRNA-binding</keyword>
<dbReference type="InParanoid" id="A0A517SN28"/>
<feature type="binding site" evidence="6">
    <location>
        <position position="14"/>
    </location>
    <ligand>
        <name>tRNA</name>
        <dbReference type="ChEBI" id="CHEBI:17843"/>
    </ligand>
</feature>
<name>A0A517SN28_9PLAN</name>
<proteinExistence type="inferred from homology"/>
<dbReference type="GO" id="GO:0000049">
    <property type="term" value="F:tRNA binding"/>
    <property type="evidence" value="ECO:0007669"/>
    <property type="project" value="UniProtKB-UniRule"/>
</dbReference>
<feature type="binding site" evidence="6">
    <location>
        <position position="66"/>
    </location>
    <ligand>
        <name>tRNA</name>
        <dbReference type="ChEBI" id="CHEBI:17843"/>
    </ligand>
</feature>
<dbReference type="Pfam" id="PF01195">
    <property type="entry name" value="Pept_tRNA_hydro"/>
    <property type="match status" value="1"/>
</dbReference>
<dbReference type="PANTHER" id="PTHR17224">
    <property type="entry name" value="PEPTIDYL-TRNA HYDROLASE"/>
    <property type="match status" value="1"/>
</dbReference>
<protein>
    <recommendedName>
        <fullName evidence="5 6">Peptidyl-tRNA hydrolase</fullName>
        <shortName evidence="6">Pth</shortName>
        <ecNumber evidence="1 6">3.1.1.29</ecNumber>
    </recommendedName>
</protein>
<feature type="site" description="Stabilizes the basic form of H active site to accept a proton" evidence="6">
    <location>
        <position position="91"/>
    </location>
</feature>
<evidence type="ECO:0000256" key="3">
    <source>
        <dbReference type="ARBA" id="ARBA00022801"/>
    </source>
</evidence>
<evidence type="ECO:0000313" key="7">
    <source>
        <dbReference type="EMBL" id="QDT57506.1"/>
    </source>
</evidence>
<sequence>MKLIVGLGNPGRKYAGTRHNVGYDVIADLVKRTSAGTSKLRFESEMWEANIAGEKTLLACPITYMNLSGRAIQQILAFYKLAPADLVVICDDLNLPAGKLRLRKSGTAGGQKGLQNTIDMLGTTEFARLRIGIDRPPGQMDAAAYVLAKVRPEEAEVLESAVWKAADAVESIVKIGVDLTMNTVNAGA</sequence>
<keyword evidence="8" id="KW-1185">Reference proteome</keyword>
<dbReference type="Proteomes" id="UP000315700">
    <property type="component" value="Chromosome"/>
</dbReference>
<dbReference type="Gene3D" id="3.40.50.1470">
    <property type="entry name" value="Peptidyl-tRNA hydrolase"/>
    <property type="match status" value="1"/>
</dbReference>
<evidence type="ECO:0000256" key="1">
    <source>
        <dbReference type="ARBA" id="ARBA00013260"/>
    </source>
</evidence>
<dbReference type="SUPFAM" id="SSF53178">
    <property type="entry name" value="Peptidyl-tRNA hydrolase-like"/>
    <property type="match status" value="1"/>
</dbReference>
<dbReference type="AlphaFoldDB" id="A0A517SN28"/>
<evidence type="ECO:0000313" key="8">
    <source>
        <dbReference type="Proteomes" id="UP000315700"/>
    </source>
</evidence>
<evidence type="ECO:0000256" key="4">
    <source>
        <dbReference type="ARBA" id="ARBA00022884"/>
    </source>
</evidence>
<dbReference type="CDD" id="cd00462">
    <property type="entry name" value="PTH"/>
    <property type="match status" value="1"/>
</dbReference>
<dbReference type="KEGG" id="ccos:Pan44_55750"/>
<dbReference type="GO" id="GO:0006515">
    <property type="term" value="P:protein quality control for misfolded or incompletely synthesized proteins"/>
    <property type="evidence" value="ECO:0007669"/>
    <property type="project" value="UniProtKB-UniRule"/>
</dbReference>
<dbReference type="PANTHER" id="PTHR17224:SF1">
    <property type="entry name" value="PEPTIDYL-TRNA HYDROLASE"/>
    <property type="match status" value="1"/>
</dbReference>
<dbReference type="EC" id="3.1.1.29" evidence="1 6"/>
<gene>
    <name evidence="6 7" type="primary">pth</name>
    <name evidence="7" type="ORF">Pan44_55750</name>
</gene>
<dbReference type="FunCoup" id="A0A517SN28">
    <property type="interactions" value="383"/>
</dbReference>
<dbReference type="GO" id="GO:0004045">
    <property type="term" value="F:peptidyl-tRNA hydrolase activity"/>
    <property type="evidence" value="ECO:0007669"/>
    <property type="project" value="UniProtKB-UniRule"/>
</dbReference>
<dbReference type="RefSeq" id="WP_145034851.1">
    <property type="nucleotide sequence ID" value="NZ_CP036271.1"/>
</dbReference>
<dbReference type="GO" id="GO:0005737">
    <property type="term" value="C:cytoplasm"/>
    <property type="evidence" value="ECO:0007669"/>
    <property type="project" value="UniProtKB-SubCell"/>
</dbReference>
<reference evidence="7 8" key="1">
    <citation type="submission" date="2019-02" db="EMBL/GenBank/DDBJ databases">
        <title>Deep-cultivation of Planctomycetes and their phenomic and genomic characterization uncovers novel biology.</title>
        <authorList>
            <person name="Wiegand S."/>
            <person name="Jogler M."/>
            <person name="Boedeker C."/>
            <person name="Pinto D."/>
            <person name="Vollmers J."/>
            <person name="Rivas-Marin E."/>
            <person name="Kohn T."/>
            <person name="Peeters S.H."/>
            <person name="Heuer A."/>
            <person name="Rast P."/>
            <person name="Oberbeckmann S."/>
            <person name="Bunk B."/>
            <person name="Jeske O."/>
            <person name="Meyerdierks A."/>
            <person name="Storesund J.E."/>
            <person name="Kallscheuer N."/>
            <person name="Luecker S."/>
            <person name="Lage O.M."/>
            <person name="Pohl T."/>
            <person name="Merkel B.J."/>
            <person name="Hornburger P."/>
            <person name="Mueller R.-W."/>
            <person name="Bruemmer F."/>
            <person name="Labrenz M."/>
            <person name="Spormann A.M."/>
            <person name="Op den Camp H."/>
            <person name="Overmann J."/>
            <person name="Amann R."/>
            <person name="Jetten M.S.M."/>
            <person name="Mascher T."/>
            <person name="Medema M.H."/>
            <person name="Devos D.P."/>
            <person name="Kaster A.-K."/>
            <person name="Ovreas L."/>
            <person name="Rohde M."/>
            <person name="Galperin M.Y."/>
            <person name="Jogler C."/>
        </authorList>
    </citation>
    <scope>NUCLEOTIDE SEQUENCE [LARGE SCALE GENOMIC DNA]</scope>
    <source>
        <strain evidence="7 8">Pan44</strain>
    </source>
</reference>
<organism evidence="7 8">
    <name type="scientific">Caulifigura coniformis</name>
    <dbReference type="NCBI Taxonomy" id="2527983"/>
    <lineage>
        <taxon>Bacteria</taxon>
        <taxon>Pseudomonadati</taxon>
        <taxon>Planctomycetota</taxon>
        <taxon>Planctomycetia</taxon>
        <taxon>Planctomycetales</taxon>
        <taxon>Planctomycetaceae</taxon>
        <taxon>Caulifigura</taxon>
    </lineage>
</organism>
<evidence type="ECO:0000256" key="2">
    <source>
        <dbReference type="ARBA" id="ARBA00022555"/>
    </source>
</evidence>
<keyword evidence="4 6" id="KW-0694">RNA-binding</keyword>
<accession>A0A517SN28</accession>
<feature type="binding site" evidence="6">
    <location>
        <position position="64"/>
    </location>
    <ligand>
        <name>tRNA</name>
        <dbReference type="ChEBI" id="CHEBI:17843"/>
    </ligand>
</feature>